<gene>
    <name evidence="1" type="primary">LOC123058606</name>
</gene>
<dbReference type="RefSeq" id="XP_044337246.1">
    <property type="nucleotide sequence ID" value="XM_044481311.1"/>
</dbReference>
<dbReference type="Gramene" id="TraesCLE_scaffold_028506_01G000300.1">
    <property type="protein sequence ID" value="TraesCLE_scaffold_028506_01G000300.1"/>
    <property type="gene ID" value="TraesCLE_scaffold_028506_01G000300"/>
</dbReference>
<proteinExistence type="predicted"/>
<dbReference type="Gramene" id="TraesNOR3A03G01466160.1">
    <property type="protein sequence ID" value="TraesNOR3A03G01466160.1.CDS1"/>
    <property type="gene ID" value="TraesNOR3A03G01466160"/>
</dbReference>
<dbReference type="InterPro" id="IPR016972">
    <property type="entry name" value="UCP031279"/>
</dbReference>
<dbReference type="Gramene" id="TraesLDM3A03G01446270.1">
    <property type="protein sequence ID" value="TraesLDM3A03G01446270.1.CDS1"/>
    <property type="gene ID" value="TraesLDM3A03G01446270"/>
</dbReference>
<dbReference type="OMA" id="APCEFVG"/>
<dbReference type="OrthoDB" id="694638at2759"/>
<dbReference type="Gramene" id="TraesSYM3A03G01467990.1">
    <property type="protein sequence ID" value="TraesSYM3A03G01467990.1.CDS1"/>
    <property type="gene ID" value="TraesSYM3A03G01467990"/>
</dbReference>
<evidence type="ECO:0000313" key="2">
    <source>
        <dbReference type="Proteomes" id="UP000019116"/>
    </source>
</evidence>
<sequence length="173" mass="17213">MTKGGGSETGGCLCIGAPMRALSRACDSACDLYVRGMSGCATRVPAGAVAGGRGSGFVRSATAVHLWTSSDRADDLVRAGSTKQRRVATADQPADVGAAKKGRLSPVAPAIVPARRKGPAMATIAENGPCDFGACALRPPELRKRATAVGGQGAPGGGFVAVIAGTEAFAARS</sequence>
<dbReference type="Gramene" id="TraesCS3A02G300200.1">
    <property type="protein sequence ID" value="TraesCS3A02G300200.1.cds1"/>
    <property type="gene ID" value="TraesCS3A02G300200"/>
</dbReference>
<evidence type="ECO:0000313" key="1">
    <source>
        <dbReference type="EnsemblPlants" id="TraesCS3A02G300200.1.cds1"/>
    </source>
</evidence>
<dbReference type="PANTHER" id="PTHR33526">
    <property type="entry name" value="OS07G0123800 PROTEIN"/>
    <property type="match status" value="1"/>
</dbReference>
<reference evidence="1" key="2">
    <citation type="submission" date="2018-10" db="UniProtKB">
        <authorList>
            <consortium name="EnsemblPlants"/>
        </authorList>
    </citation>
    <scope>IDENTIFICATION</scope>
</reference>
<dbReference type="Gramene" id="TraesWEE_scaffold_090284_01G000100.1">
    <property type="protein sequence ID" value="TraesWEE_scaffold_090284_01G000100.1"/>
    <property type="gene ID" value="TraesWEE_scaffold_090284_01G000100"/>
</dbReference>
<dbReference type="Gramene" id="TraesCS3A03G0749400.1">
    <property type="protein sequence ID" value="TraesCS3A03G0749400.1.CDS1"/>
    <property type="gene ID" value="TraesCS3A03G0749400"/>
</dbReference>
<dbReference type="Gramene" id="TraesJAG3A03G01454210.1">
    <property type="protein sequence ID" value="TraesJAG3A03G01454210.1.CDS1"/>
    <property type="gene ID" value="TraesJAG3A03G01454210"/>
</dbReference>
<dbReference type="Gramene" id="TraesPARA_EIv1.0_0843020.1">
    <property type="protein sequence ID" value="TraesPARA_EIv1.0_0843020.1.CDS1"/>
    <property type="gene ID" value="TraesPARA_EIv1.0_0843020"/>
</dbReference>
<dbReference type="Gramene" id="TraesJUL3A03G01457720.1">
    <property type="protein sequence ID" value="TraesJUL3A03G01457720.1.CDS1"/>
    <property type="gene ID" value="TraesJUL3A03G01457720"/>
</dbReference>
<dbReference type="Gramene" id="TraesSTA3A03G01437130.1">
    <property type="protein sequence ID" value="TraesSTA3A03G01437130.1.CDS1"/>
    <property type="gene ID" value="TraesSTA3A03G01437130"/>
</dbReference>
<accession>A0A3B6EJZ8</accession>
<dbReference type="Gramene" id="TraesLAC3A03G01389700.1">
    <property type="protein sequence ID" value="TraesLAC3A03G01389700.1.CDS1"/>
    <property type="gene ID" value="TraesLAC3A03G01389700"/>
</dbReference>
<dbReference type="Gramene" id="TraesMAC3A03G01443440.1">
    <property type="protein sequence ID" value="TraesMAC3A03G01443440.1.CDS1"/>
    <property type="gene ID" value="TraesMAC3A03G01443440"/>
</dbReference>
<dbReference type="EnsemblPlants" id="TraesCS3A02G300200.1">
    <property type="protein sequence ID" value="TraesCS3A02G300200.1.cds1"/>
    <property type="gene ID" value="TraesCS3A02G300200"/>
</dbReference>
<name>A0A3B6EJZ8_WHEAT</name>
<dbReference type="Gramene" id="TraesCAD_scaffold_040599_01G000100.1">
    <property type="protein sequence ID" value="TraesCAD_scaffold_040599_01G000100.1"/>
    <property type="gene ID" value="TraesCAD_scaffold_040599_01G000100"/>
</dbReference>
<dbReference type="Gramene" id="TraesARI3A03G01466590.1">
    <property type="protein sequence ID" value="TraesARI3A03G01466590.1.CDS1"/>
    <property type="gene ID" value="TraesARI3A03G01466590"/>
</dbReference>
<protein>
    <submittedName>
        <fullName evidence="1">Uncharacterized protein</fullName>
    </submittedName>
</protein>
<dbReference type="PANTHER" id="PTHR33526:SF6">
    <property type="match status" value="1"/>
</dbReference>
<dbReference type="Proteomes" id="UP000019116">
    <property type="component" value="Chromosome 3A"/>
</dbReference>
<reference evidence="1" key="1">
    <citation type="submission" date="2018-08" db="EMBL/GenBank/DDBJ databases">
        <authorList>
            <person name="Rossello M."/>
        </authorList>
    </citation>
    <scope>NUCLEOTIDE SEQUENCE [LARGE SCALE GENOMIC DNA]</scope>
    <source>
        <strain evidence="1">cv. Chinese Spring</strain>
    </source>
</reference>
<dbReference type="GeneID" id="123058606"/>
<dbReference type="PIRSF" id="PIRSF031279">
    <property type="entry name" value="UCP031279"/>
    <property type="match status" value="1"/>
</dbReference>
<keyword evidence="2" id="KW-1185">Reference proteome</keyword>
<dbReference type="Gramene" id="TraesROB_scaffold_044648_01G000100.1">
    <property type="protein sequence ID" value="TraesROB_scaffold_044648_01G000100.1"/>
    <property type="gene ID" value="TraesROB_scaffold_044648_01G000100"/>
</dbReference>
<dbReference type="Gramene" id="TraesRN3A0100767200.1">
    <property type="protein sequence ID" value="TraesRN3A0100767200.1"/>
    <property type="gene ID" value="TraesRN3A0100767200"/>
</dbReference>
<organism evidence="1">
    <name type="scientific">Triticum aestivum</name>
    <name type="common">Wheat</name>
    <dbReference type="NCBI Taxonomy" id="4565"/>
    <lineage>
        <taxon>Eukaryota</taxon>
        <taxon>Viridiplantae</taxon>
        <taxon>Streptophyta</taxon>
        <taxon>Embryophyta</taxon>
        <taxon>Tracheophyta</taxon>
        <taxon>Spermatophyta</taxon>
        <taxon>Magnoliopsida</taxon>
        <taxon>Liliopsida</taxon>
        <taxon>Poales</taxon>
        <taxon>Poaceae</taxon>
        <taxon>BOP clade</taxon>
        <taxon>Pooideae</taxon>
        <taxon>Triticodae</taxon>
        <taxon>Triticeae</taxon>
        <taxon>Triticinae</taxon>
        <taxon>Triticum</taxon>
    </lineage>
</organism>
<dbReference type="AlphaFoldDB" id="A0A3B6EJZ8"/>